<dbReference type="AlphaFoldDB" id="A0A923G5W6"/>
<gene>
    <name evidence="2" type="ORF">HU751_06955</name>
</gene>
<dbReference type="RefSeq" id="WP_186732571.1">
    <property type="nucleotide sequence ID" value="NZ_JABWRJ020000001.1"/>
</dbReference>
<evidence type="ECO:0000256" key="1">
    <source>
        <dbReference type="SAM" id="SignalP"/>
    </source>
</evidence>
<proteinExistence type="predicted"/>
<name>A0A923G5W6_9PSED</name>
<reference evidence="2" key="2">
    <citation type="submission" date="2020-07" db="EMBL/GenBank/DDBJ databases">
        <authorList>
            <person name="Lood C."/>
            <person name="Girard L."/>
        </authorList>
    </citation>
    <scope>NUCLEOTIDE SEQUENCE</scope>
    <source>
        <strain evidence="2">BW13M1</strain>
    </source>
</reference>
<reference evidence="2" key="1">
    <citation type="journal article" date="2020" name="Microorganisms">
        <title>Reliable Identification of Environmental Pseudomonas Isolates Using the rpoD Gene.</title>
        <authorList>
            <consortium name="The Broad Institute Genome Sequencing Platform"/>
            <person name="Girard L."/>
            <person name="Lood C."/>
            <person name="Rokni-Zadeh H."/>
            <person name="van Noort V."/>
            <person name="Lavigne R."/>
            <person name="De Mot R."/>
        </authorList>
    </citation>
    <scope>NUCLEOTIDE SEQUENCE</scope>
    <source>
        <strain evidence="2">BW13M1</strain>
    </source>
</reference>
<feature type="chain" id="PRO_5036841112" description="Lipoprotein" evidence="1">
    <location>
        <begin position="21"/>
        <end position="202"/>
    </location>
</feature>
<organism evidence="2">
    <name type="scientific">Pseudomonas peradeniyensis</name>
    <dbReference type="NCBI Taxonomy" id="2745488"/>
    <lineage>
        <taxon>Bacteria</taxon>
        <taxon>Pseudomonadati</taxon>
        <taxon>Pseudomonadota</taxon>
        <taxon>Gammaproteobacteria</taxon>
        <taxon>Pseudomonadales</taxon>
        <taxon>Pseudomonadaceae</taxon>
        <taxon>Pseudomonas</taxon>
    </lineage>
</organism>
<evidence type="ECO:0000313" key="2">
    <source>
        <dbReference type="EMBL" id="MBC3445504.1"/>
    </source>
</evidence>
<protein>
    <recommendedName>
        <fullName evidence="3">Lipoprotein</fullName>
    </recommendedName>
</protein>
<keyword evidence="1" id="KW-0732">Signal</keyword>
<feature type="signal peptide" evidence="1">
    <location>
        <begin position="1"/>
        <end position="20"/>
    </location>
</feature>
<dbReference type="PROSITE" id="PS51257">
    <property type="entry name" value="PROKAR_LIPOPROTEIN"/>
    <property type="match status" value="1"/>
</dbReference>
<evidence type="ECO:0008006" key="3">
    <source>
        <dbReference type="Google" id="ProtNLM"/>
    </source>
</evidence>
<dbReference type="EMBL" id="JABWRJ010000006">
    <property type="protein sequence ID" value="MBC3445504.1"/>
    <property type="molecule type" value="Genomic_DNA"/>
</dbReference>
<comment type="caution">
    <text evidence="2">The sequence shown here is derived from an EMBL/GenBank/DDBJ whole genome shotgun (WGS) entry which is preliminary data.</text>
</comment>
<accession>A0A923G5W6</accession>
<sequence>MKRLLALTLLTLAIAGCDKAEQPSAVSGQCAKDTDCKGERICESGQCVNPQPQAALLAKPAVTAPLAPSIAYAPLPISDEGAGPFSVQSMELGTALNYQSRAGVMNVMESIVTDAESTGYVAIEKAYAFGPNRYVLVVSTGEGGNACPASTYVFSFDTSGEYVDGKAEVDGCSEMVESMAEGNKLTIKKDGAATVVYNGQVK</sequence>